<dbReference type="Pfam" id="PF03351">
    <property type="entry name" value="DOMON"/>
    <property type="match status" value="1"/>
</dbReference>
<evidence type="ECO:0000313" key="6">
    <source>
        <dbReference type="Proteomes" id="UP001497623"/>
    </source>
</evidence>
<dbReference type="GO" id="GO:0042421">
    <property type="term" value="P:norepinephrine biosynthetic process"/>
    <property type="evidence" value="ECO:0007669"/>
    <property type="project" value="TreeGrafter"/>
</dbReference>
<dbReference type="CDD" id="cd09631">
    <property type="entry name" value="DOMON_DOH"/>
    <property type="match status" value="1"/>
</dbReference>
<dbReference type="EMBL" id="CAXKWB010014862">
    <property type="protein sequence ID" value="CAL4111988.1"/>
    <property type="molecule type" value="Genomic_DNA"/>
</dbReference>
<proteinExistence type="inferred from homology"/>
<dbReference type="InterPro" id="IPR014784">
    <property type="entry name" value="Cu2_ascorb_mOase-like_C"/>
</dbReference>
<keyword evidence="3" id="KW-0325">Glycoprotein</keyword>
<dbReference type="GO" id="GO:0006589">
    <property type="term" value="P:octopamine biosynthetic process"/>
    <property type="evidence" value="ECO:0007669"/>
    <property type="project" value="TreeGrafter"/>
</dbReference>
<dbReference type="GO" id="GO:0005615">
    <property type="term" value="C:extracellular space"/>
    <property type="evidence" value="ECO:0007669"/>
    <property type="project" value="TreeGrafter"/>
</dbReference>
<organism evidence="5 6">
    <name type="scientific">Meganyctiphanes norvegica</name>
    <name type="common">Northern krill</name>
    <name type="synonym">Thysanopoda norvegica</name>
    <dbReference type="NCBI Taxonomy" id="48144"/>
    <lineage>
        <taxon>Eukaryota</taxon>
        <taxon>Metazoa</taxon>
        <taxon>Ecdysozoa</taxon>
        <taxon>Arthropoda</taxon>
        <taxon>Crustacea</taxon>
        <taxon>Multicrustacea</taxon>
        <taxon>Malacostraca</taxon>
        <taxon>Eumalacostraca</taxon>
        <taxon>Eucarida</taxon>
        <taxon>Euphausiacea</taxon>
        <taxon>Euphausiidae</taxon>
        <taxon>Meganyctiphanes</taxon>
    </lineage>
</organism>
<evidence type="ECO:0000259" key="4">
    <source>
        <dbReference type="PROSITE" id="PS50836"/>
    </source>
</evidence>
<evidence type="ECO:0000256" key="3">
    <source>
        <dbReference type="ARBA" id="ARBA00023180"/>
    </source>
</evidence>
<reference evidence="5 6" key="1">
    <citation type="submission" date="2024-05" db="EMBL/GenBank/DDBJ databases">
        <authorList>
            <person name="Wallberg A."/>
        </authorList>
    </citation>
    <scope>NUCLEOTIDE SEQUENCE [LARGE SCALE GENOMIC DNA]</scope>
</reference>
<dbReference type="SUPFAM" id="SSF49742">
    <property type="entry name" value="PHM/PNGase F"/>
    <property type="match status" value="2"/>
</dbReference>
<evidence type="ECO:0000256" key="1">
    <source>
        <dbReference type="ARBA" id="ARBA00010676"/>
    </source>
</evidence>
<dbReference type="PANTHER" id="PTHR10157">
    <property type="entry name" value="DOPAMINE BETA HYDROXYLASE RELATED"/>
    <property type="match status" value="1"/>
</dbReference>
<dbReference type="Gene3D" id="2.60.120.310">
    <property type="entry name" value="Copper type II, ascorbate-dependent monooxygenase, N-terminal domain"/>
    <property type="match status" value="1"/>
</dbReference>
<dbReference type="PROSITE" id="PS50836">
    <property type="entry name" value="DOMON"/>
    <property type="match status" value="1"/>
</dbReference>
<sequence length="827" mass="95621">MVSIKKIKIIYNNEEKLGICSTFYSKMYLHRLSTATHLRPVKNIQPQKKTNIMVYQSATKTIRYSKLVLSTRLISQLVLLVLLGLLPQPSSQWSSNYRSLQKKIPYEGVWQHEIMLEPDGGFLVQWTPLEDEIMFRITVQTRGYVSFGLNDKSTMDGADIVVGWVHSGRAYLQDRHAVGNSEPKVDQQQDWSLKSGYENDTHTILVMSRPYDTCDKYDYQISSDTVNLLWAYHPDDPVNPEHAWPRLHYHGWRRGAVTTLMLDQSSDKLPKNVLAAYRHGGKTFEYTARLRAPMTQDWYLTNQFVEVSKDVSNNNLWCNVFKRPHINVKHHVVKYEPVIRAGHEDMISHMLVYECRSVSPEVDIALEELVAQGVHECKHQSLASYTCNHVMVVWTRGSKGFTFPVEVGYPLNPDGAKFFLLEVQYNTEVLSQHGPAMAHSGNVWDAAGMRIMYTSEIRMHDAGVLSLGISPNWKQIIPPQQRTIVSEGHCVADCTREALPQSGIHVFGSLHSTHDLGRNVRVRHIRNGHELRSITQDNNHNPNNTQYRVFHKTRKVLPGDHLITECKYNSDSRRGITLGGIKPNDETCLSYLFYWPRTELSVCHSKPSLNTVLQSLGIEKLTPESEPIKILRPLNLYGKTLEWRLLHYDWKQQFQYFQHSTSTGTFNPMCRARGHSVLPGLENIEYKYPNISKPWTSDRKCKHKSKLNHHTINKNKHSHKRHKHHQDIMNDQHYEKKPIEVIDVELHYIDPYAMALNPKENINDIEPPKSLQSLQKDRLFEIEKGKEYLPRFREALVDDILIHSGANNIVFYTKELSLMIFLLLFLN</sequence>
<evidence type="ECO:0000313" key="5">
    <source>
        <dbReference type="EMBL" id="CAL4111988.1"/>
    </source>
</evidence>
<dbReference type="InterPro" id="IPR045266">
    <property type="entry name" value="DOH_DOMON"/>
</dbReference>
<comment type="caution">
    <text evidence="5">The sequence shown here is derived from an EMBL/GenBank/DDBJ whole genome shotgun (WGS) entry which is preliminary data.</text>
</comment>
<evidence type="ECO:0000256" key="2">
    <source>
        <dbReference type="ARBA" id="ARBA00023157"/>
    </source>
</evidence>
<dbReference type="Gene3D" id="2.60.120.230">
    <property type="match status" value="1"/>
</dbReference>
<dbReference type="InterPro" id="IPR024548">
    <property type="entry name" value="Cu2_monoox_C"/>
</dbReference>
<dbReference type="GO" id="GO:0004500">
    <property type="term" value="F:dopamine beta-monooxygenase activity"/>
    <property type="evidence" value="ECO:0007669"/>
    <property type="project" value="InterPro"/>
</dbReference>
<accession>A0AAV2R4Y6</accession>
<dbReference type="InterPro" id="IPR000323">
    <property type="entry name" value="Cu2_ascorb_mOase_N"/>
</dbReference>
<dbReference type="InterPro" id="IPR000945">
    <property type="entry name" value="DBH-like"/>
</dbReference>
<dbReference type="Proteomes" id="UP001497623">
    <property type="component" value="Unassembled WGS sequence"/>
</dbReference>
<dbReference type="SUPFAM" id="SSF49344">
    <property type="entry name" value="CBD9-like"/>
    <property type="match status" value="1"/>
</dbReference>
<keyword evidence="2" id="KW-1015">Disulfide bond</keyword>
<dbReference type="InterPro" id="IPR036939">
    <property type="entry name" value="Cu2_ascorb_mOase_N_sf"/>
</dbReference>
<dbReference type="GO" id="GO:0042420">
    <property type="term" value="P:dopamine catabolic process"/>
    <property type="evidence" value="ECO:0007669"/>
    <property type="project" value="TreeGrafter"/>
</dbReference>
<dbReference type="GO" id="GO:0030667">
    <property type="term" value="C:secretory granule membrane"/>
    <property type="evidence" value="ECO:0007669"/>
    <property type="project" value="TreeGrafter"/>
</dbReference>
<feature type="non-terminal residue" evidence="5">
    <location>
        <position position="827"/>
    </location>
</feature>
<dbReference type="GO" id="GO:0005507">
    <property type="term" value="F:copper ion binding"/>
    <property type="evidence" value="ECO:0007669"/>
    <property type="project" value="InterPro"/>
</dbReference>
<gene>
    <name evidence="5" type="ORF">MNOR_LOCUS19766</name>
</gene>
<feature type="domain" description="DOMON" evidence="4">
    <location>
        <begin position="120"/>
        <end position="233"/>
    </location>
</feature>
<dbReference type="Gene3D" id="2.60.40.1210">
    <property type="entry name" value="Cellobiose dehydrogenase, cytochrome domain"/>
    <property type="match status" value="1"/>
</dbReference>
<name>A0AAV2R4Y6_MEGNR</name>
<dbReference type="Pfam" id="PF01082">
    <property type="entry name" value="Cu2_monooxygen"/>
    <property type="match status" value="1"/>
</dbReference>
<dbReference type="AlphaFoldDB" id="A0AAV2R4Y6"/>
<dbReference type="SMART" id="SM00664">
    <property type="entry name" value="DoH"/>
    <property type="match status" value="1"/>
</dbReference>
<dbReference type="InterPro" id="IPR008977">
    <property type="entry name" value="PHM/PNGase_F_dom_sf"/>
</dbReference>
<keyword evidence="6" id="KW-1185">Reference proteome</keyword>
<dbReference type="FunFam" id="2.60.120.230:FF:000001">
    <property type="entry name" value="Monooxygenase, DBH-like 1"/>
    <property type="match status" value="1"/>
</dbReference>
<dbReference type="Pfam" id="PF03712">
    <property type="entry name" value="Cu2_monoox_C"/>
    <property type="match status" value="1"/>
</dbReference>
<dbReference type="InterPro" id="IPR005018">
    <property type="entry name" value="DOMON_domain"/>
</dbReference>
<protein>
    <recommendedName>
        <fullName evidence="4">DOMON domain-containing protein</fullName>
    </recommendedName>
</protein>
<comment type="similarity">
    <text evidence="1">Belongs to the copper type II ascorbate-dependent monooxygenase family.</text>
</comment>
<dbReference type="PANTHER" id="PTHR10157:SF40">
    <property type="entry name" value="MOXD1 HOMOLOG 2"/>
    <property type="match status" value="1"/>
</dbReference>